<organism evidence="1 2">
    <name type="scientific">Ceratitis capitata</name>
    <name type="common">Mediterranean fruit fly</name>
    <name type="synonym">Tephritis capitata</name>
    <dbReference type="NCBI Taxonomy" id="7213"/>
    <lineage>
        <taxon>Eukaryota</taxon>
        <taxon>Metazoa</taxon>
        <taxon>Ecdysozoa</taxon>
        <taxon>Arthropoda</taxon>
        <taxon>Hexapoda</taxon>
        <taxon>Insecta</taxon>
        <taxon>Pterygota</taxon>
        <taxon>Neoptera</taxon>
        <taxon>Endopterygota</taxon>
        <taxon>Diptera</taxon>
        <taxon>Brachycera</taxon>
        <taxon>Muscomorpha</taxon>
        <taxon>Tephritoidea</taxon>
        <taxon>Tephritidae</taxon>
        <taxon>Ceratitis</taxon>
        <taxon>Ceratitis</taxon>
    </lineage>
</organism>
<dbReference type="Proteomes" id="UP000606786">
    <property type="component" value="Unassembled WGS sequence"/>
</dbReference>
<reference evidence="1" key="1">
    <citation type="submission" date="2020-11" db="EMBL/GenBank/DDBJ databases">
        <authorList>
            <person name="Whitehead M."/>
        </authorList>
    </citation>
    <scope>NUCLEOTIDE SEQUENCE</scope>
    <source>
        <strain evidence="1">EGII</strain>
    </source>
</reference>
<proteinExistence type="predicted"/>
<accession>A0A811U6G3</accession>
<protein>
    <submittedName>
        <fullName evidence="1">(Mediterranean fruit fly) hypothetical protein</fullName>
    </submittedName>
</protein>
<evidence type="ECO:0000313" key="2">
    <source>
        <dbReference type="Proteomes" id="UP000606786"/>
    </source>
</evidence>
<sequence length="115" mass="13047">MDLLVRRLNFDLDFNHQQVKSVELVHFEATASAVTPKRNVVIAHSFLLLLARQIQKQKLILLCDLHVLTQYSVEVGYPSKSKKKHTQGQSCDHSVAAATDVRIVCWKNIPKPRCA</sequence>
<dbReference type="AlphaFoldDB" id="A0A811U6G3"/>
<gene>
    <name evidence="1" type="ORF">CCAP1982_LOCUS2565</name>
</gene>
<evidence type="ECO:0000313" key="1">
    <source>
        <dbReference type="EMBL" id="CAD6993766.1"/>
    </source>
</evidence>
<comment type="caution">
    <text evidence="1">The sequence shown here is derived from an EMBL/GenBank/DDBJ whole genome shotgun (WGS) entry which is preliminary data.</text>
</comment>
<name>A0A811U6G3_CERCA</name>
<keyword evidence="2" id="KW-1185">Reference proteome</keyword>
<dbReference type="EMBL" id="CAJHJT010000001">
    <property type="protein sequence ID" value="CAD6993766.1"/>
    <property type="molecule type" value="Genomic_DNA"/>
</dbReference>